<evidence type="ECO:0000313" key="3">
    <source>
        <dbReference type="Proteomes" id="UP001500253"/>
    </source>
</evidence>
<feature type="compositionally biased region" description="Basic and acidic residues" evidence="1">
    <location>
        <begin position="84"/>
        <end position="102"/>
    </location>
</feature>
<feature type="region of interest" description="Disordered" evidence="1">
    <location>
        <begin position="62"/>
        <end position="102"/>
    </location>
</feature>
<feature type="compositionally biased region" description="Basic residues" evidence="1">
    <location>
        <begin position="72"/>
        <end position="83"/>
    </location>
</feature>
<gene>
    <name evidence="2" type="ORF">GCM10010246_05660</name>
</gene>
<keyword evidence="3" id="KW-1185">Reference proteome</keyword>
<proteinExistence type="predicted"/>
<comment type="caution">
    <text evidence="2">The sequence shown here is derived from an EMBL/GenBank/DDBJ whole genome shotgun (WGS) entry which is preliminary data.</text>
</comment>
<reference evidence="3" key="1">
    <citation type="journal article" date="2019" name="Int. J. Syst. Evol. Microbiol.">
        <title>The Global Catalogue of Microorganisms (GCM) 10K type strain sequencing project: providing services to taxonomists for standard genome sequencing and annotation.</title>
        <authorList>
            <consortium name="The Broad Institute Genomics Platform"/>
            <consortium name="The Broad Institute Genome Sequencing Center for Infectious Disease"/>
            <person name="Wu L."/>
            <person name="Ma J."/>
        </authorList>
    </citation>
    <scope>NUCLEOTIDE SEQUENCE [LARGE SCALE GENOMIC DNA]</scope>
    <source>
        <strain evidence="3">JCM 4316</strain>
    </source>
</reference>
<dbReference type="Proteomes" id="UP001500253">
    <property type="component" value="Unassembled WGS sequence"/>
</dbReference>
<evidence type="ECO:0000256" key="1">
    <source>
        <dbReference type="SAM" id="MobiDB-lite"/>
    </source>
</evidence>
<dbReference type="EMBL" id="BAAASD010000002">
    <property type="protein sequence ID" value="GAA2326825.1"/>
    <property type="molecule type" value="Genomic_DNA"/>
</dbReference>
<sequence length="102" mass="11521">MGRRADSDESAEEPRIFATKDFTLWMRFGDPPWLPRPLVGAGDHALVVLDEDARRPRVPWPTADVRASQKPRQGRFGRTPGRRLVHDDHLLLGTADGERLPS</sequence>
<name>A0ABP5SC23_9ACTN</name>
<accession>A0ABP5SC23</accession>
<organism evidence="2 3">
    <name type="scientific">Streptomyces cuspidosporus</name>
    <dbReference type="NCBI Taxonomy" id="66882"/>
    <lineage>
        <taxon>Bacteria</taxon>
        <taxon>Bacillati</taxon>
        <taxon>Actinomycetota</taxon>
        <taxon>Actinomycetes</taxon>
        <taxon>Kitasatosporales</taxon>
        <taxon>Streptomycetaceae</taxon>
        <taxon>Streptomyces</taxon>
    </lineage>
</organism>
<evidence type="ECO:0000313" key="2">
    <source>
        <dbReference type="EMBL" id="GAA2326825.1"/>
    </source>
</evidence>
<protein>
    <submittedName>
        <fullName evidence="2">Uncharacterized protein</fullName>
    </submittedName>
</protein>